<evidence type="ECO:0000256" key="2">
    <source>
        <dbReference type="ARBA" id="ARBA00022723"/>
    </source>
</evidence>
<name>A0A6B3NKG9_9CYAN</name>
<evidence type="ECO:0000256" key="1">
    <source>
        <dbReference type="ARBA" id="ARBA00008635"/>
    </source>
</evidence>
<dbReference type="PANTHER" id="PTHR37302">
    <property type="entry name" value="SLR1116 PROTEIN"/>
    <property type="match status" value="1"/>
</dbReference>
<proteinExistence type="inferred from homology"/>
<sequence length="190" mass="22444">MSSKLEHLQLTPLIAHFWILAQYNRLVNCRLYEVCAKLCDRDLRFAAALGDRKQTRPAFFKSIHGTLNHIMVGDRIWLTRFEGKQIPSTRLDAILYENFDELWAVRVSEDTRIEEFIWSIEESFLFHNIRYQNNWGNIHNDPVTLLLAHFFNHQTHHRGQIHDMLRQTEVAPPVLDMHRVICPDPENISS</sequence>
<dbReference type="PANTHER" id="PTHR37302:SF1">
    <property type="entry name" value="PROTEIN DINB"/>
    <property type="match status" value="1"/>
</dbReference>
<evidence type="ECO:0000313" key="4">
    <source>
        <dbReference type="EMBL" id="NER31385.1"/>
    </source>
</evidence>
<dbReference type="Gene3D" id="1.20.120.450">
    <property type="entry name" value="dinb family like domain"/>
    <property type="match status" value="1"/>
</dbReference>
<dbReference type="InterPro" id="IPR034660">
    <property type="entry name" value="DinB/YfiT-like"/>
</dbReference>
<accession>A0A6B3NKG9</accession>
<dbReference type="EMBL" id="JAAHFQ010000802">
    <property type="protein sequence ID" value="NER31385.1"/>
    <property type="molecule type" value="Genomic_DNA"/>
</dbReference>
<dbReference type="AlphaFoldDB" id="A0A6B3NKG9"/>
<dbReference type="GO" id="GO:0046872">
    <property type="term" value="F:metal ion binding"/>
    <property type="evidence" value="ECO:0007669"/>
    <property type="project" value="UniProtKB-KW"/>
</dbReference>
<comment type="caution">
    <text evidence="4">The sequence shown here is derived from an EMBL/GenBank/DDBJ whole genome shotgun (WGS) entry which is preliminary data.</text>
</comment>
<organism evidence="4">
    <name type="scientific">Symploca sp. SIO1C4</name>
    <dbReference type="NCBI Taxonomy" id="2607765"/>
    <lineage>
        <taxon>Bacteria</taxon>
        <taxon>Bacillati</taxon>
        <taxon>Cyanobacteriota</taxon>
        <taxon>Cyanophyceae</taxon>
        <taxon>Coleofasciculales</taxon>
        <taxon>Coleofasciculaceae</taxon>
        <taxon>Symploca</taxon>
    </lineage>
</organism>
<dbReference type="Pfam" id="PF05163">
    <property type="entry name" value="DinB"/>
    <property type="match status" value="1"/>
</dbReference>
<comment type="similarity">
    <text evidence="1">Belongs to the DinB family.</text>
</comment>
<dbReference type="SUPFAM" id="SSF109854">
    <property type="entry name" value="DinB/YfiT-like putative metalloenzymes"/>
    <property type="match status" value="1"/>
</dbReference>
<feature type="binding site" evidence="3">
    <location>
        <position position="153"/>
    </location>
    <ligand>
        <name>a divalent metal cation</name>
        <dbReference type="ChEBI" id="CHEBI:60240"/>
    </ligand>
</feature>
<protein>
    <submittedName>
        <fullName evidence="4">Damage-inducible protein DinB</fullName>
    </submittedName>
</protein>
<feature type="binding site" evidence="3">
    <location>
        <position position="69"/>
    </location>
    <ligand>
        <name>a divalent metal cation</name>
        <dbReference type="ChEBI" id="CHEBI:60240"/>
    </ligand>
</feature>
<feature type="binding site" evidence="3">
    <location>
        <position position="157"/>
    </location>
    <ligand>
        <name>a divalent metal cation</name>
        <dbReference type="ChEBI" id="CHEBI:60240"/>
    </ligand>
</feature>
<gene>
    <name evidence="4" type="ORF">F6J89_28160</name>
</gene>
<evidence type="ECO:0000256" key="3">
    <source>
        <dbReference type="PIRSR" id="PIRSR607837-1"/>
    </source>
</evidence>
<keyword evidence="2 3" id="KW-0479">Metal-binding</keyword>
<reference evidence="4" key="1">
    <citation type="submission" date="2019-11" db="EMBL/GenBank/DDBJ databases">
        <title>Genomic insights into an expanded diversity of filamentous marine cyanobacteria reveals the extraordinary biosynthetic potential of Moorea and Okeania.</title>
        <authorList>
            <person name="Ferreira Leao T."/>
            <person name="Wang M."/>
            <person name="Moss N."/>
            <person name="Da Silva R."/>
            <person name="Sanders J."/>
            <person name="Nurk S."/>
            <person name="Gurevich A."/>
            <person name="Humphrey G."/>
            <person name="Reher R."/>
            <person name="Zhu Q."/>
            <person name="Belda-Ferre P."/>
            <person name="Glukhov E."/>
            <person name="Rex R."/>
            <person name="Dorrestein P.C."/>
            <person name="Knight R."/>
            <person name="Pevzner P."/>
            <person name="Gerwick W.H."/>
            <person name="Gerwick L."/>
        </authorList>
    </citation>
    <scope>NUCLEOTIDE SEQUENCE</scope>
    <source>
        <strain evidence="4">SIO1C4</strain>
    </source>
</reference>
<dbReference type="InterPro" id="IPR007837">
    <property type="entry name" value="DinB"/>
</dbReference>